<evidence type="ECO:0000256" key="1">
    <source>
        <dbReference type="ARBA" id="ARBA00004123"/>
    </source>
</evidence>
<dbReference type="InterPro" id="IPR003347">
    <property type="entry name" value="JmjC_dom"/>
</dbReference>
<comment type="similarity">
    <text evidence="2">Belongs to the JARID1 histone demethylase family.</text>
</comment>
<evidence type="ECO:0000259" key="6">
    <source>
        <dbReference type="PROSITE" id="PS51184"/>
    </source>
</evidence>
<dbReference type="Pfam" id="PF02373">
    <property type="entry name" value="JmjC"/>
    <property type="match status" value="1"/>
</dbReference>
<evidence type="ECO:0000313" key="7">
    <source>
        <dbReference type="EMBL" id="OVA19185.1"/>
    </source>
</evidence>
<comment type="caution">
    <text evidence="7">The sequence shown here is derived from an EMBL/GenBank/DDBJ whole genome shotgun (WGS) entry which is preliminary data.</text>
</comment>
<dbReference type="InParanoid" id="A0A200R8Z8"/>
<evidence type="ECO:0000256" key="4">
    <source>
        <dbReference type="ARBA" id="ARBA00023242"/>
    </source>
</evidence>
<dbReference type="AlphaFoldDB" id="A0A200R8Z8"/>
<keyword evidence="4" id="KW-0539">Nucleus</keyword>
<dbReference type="GO" id="GO:0006357">
    <property type="term" value="P:regulation of transcription by RNA polymerase II"/>
    <property type="evidence" value="ECO:0007669"/>
    <property type="project" value="TreeGrafter"/>
</dbReference>
<keyword evidence="8" id="KW-1185">Reference proteome</keyword>
<organism evidence="7 8">
    <name type="scientific">Macleaya cordata</name>
    <name type="common">Five-seeded plume-poppy</name>
    <name type="synonym">Bocconia cordata</name>
    <dbReference type="NCBI Taxonomy" id="56857"/>
    <lineage>
        <taxon>Eukaryota</taxon>
        <taxon>Viridiplantae</taxon>
        <taxon>Streptophyta</taxon>
        <taxon>Embryophyta</taxon>
        <taxon>Tracheophyta</taxon>
        <taxon>Spermatophyta</taxon>
        <taxon>Magnoliopsida</taxon>
        <taxon>Ranunculales</taxon>
        <taxon>Papaveraceae</taxon>
        <taxon>Papaveroideae</taxon>
        <taxon>Macleaya</taxon>
    </lineage>
</organism>
<dbReference type="GO" id="GO:0046872">
    <property type="term" value="F:metal ion binding"/>
    <property type="evidence" value="ECO:0007669"/>
    <property type="project" value="UniProtKB-KW"/>
</dbReference>
<feature type="compositionally biased region" description="Basic and acidic residues" evidence="5">
    <location>
        <begin position="480"/>
        <end position="502"/>
    </location>
</feature>
<name>A0A200R8Z8_MACCD</name>
<comment type="subcellular location">
    <subcellularLocation>
        <location evidence="1">Nucleus</location>
    </subcellularLocation>
</comment>
<keyword evidence="3" id="KW-0479">Metal-binding</keyword>
<feature type="compositionally biased region" description="Basic and acidic residues" evidence="5">
    <location>
        <begin position="431"/>
        <end position="466"/>
    </location>
</feature>
<gene>
    <name evidence="7" type="ORF">BVC80_6413g2</name>
</gene>
<dbReference type="Proteomes" id="UP000195402">
    <property type="component" value="Unassembled WGS sequence"/>
</dbReference>
<protein>
    <submittedName>
        <fullName evidence="7">JmjC domain</fullName>
    </submittedName>
</protein>
<dbReference type="PROSITE" id="PS51184">
    <property type="entry name" value="JMJC"/>
    <property type="match status" value="1"/>
</dbReference>
<evidence type="ECO:0000313" key="8">
    <source>
        <dbReference type="Proteomes" id="UP000195402"/>
    </source>
</evidence>
<dbReference type="GO" id="GO:0000118">
    <property type="term" value="C:histone deacetylase complex"/>
    <property type="evidence" value="ECO:0007669"/>
    <property type="project" value="TreeGrafter"/>
</dbReference>
<feature type="domain" description="JmjC" evidence="6">
    <location>
        <begin position="443"/>
        <end position="610"/>
    </location>
</feature>
<dbReference type="SMART" id="SM00558">
    <property type="entry name" value="JmjC"/>
    <property type="match status" value="1"/>
</dbReference>
<accession>A0A200R8Z8</accession>
<dbReference type="OrthoDB" id="1667110at2759"/>
<dbReference type="CDD" id="cd02208">
    <property type="entry name" value="cupin_RmlC-like"/>
    <property type="match status" value="1"/>
</dbReference>
<sequence length="610" mass="67434">MEPTSSSPMPRVHSSDWLSPTSYDFPGDRFIPNRSLMDLDHAISLLTFKKSNSPASSIFNVNVLTHTREVPLDPNQLTAIKAIKEKHKAQNVKELVGTSHEYHKIDAKHLSPSTGNCVPESVSTESLMLTTHEELLFESSMSANGGSSTDRANDEQPNVDLDDRIDEYNVAARDQKGVCGGLEDATLVGSKEKDKANNGFDVSPKDNVLSFQVQEKDNGSSAEDSILDVAVQKKDTGRSDYRPKDNVNGVGVWGEGGSHVVDIKAETDEVDGTMEKENDPRLFVVMPNQQMGSYDVDIKAEIDKVEEKEKNMVGFDARPNSIMVDDGHPKDCSSHIVDTKAVTDELADVKHEVTEDICLSVADAEGTKKVDTIPLHPEAKASESFDVSGLLSDKVEGTAVAEDTGKGVAKSNGVRGRKKKMGGLPAGVEGRMSERLATRIPPRESQDEWESGNHEEHYNNRKERGELPAGVGKKSGSLRESQDEGKTGNLEEHNNNRKDKESCVALSDNSLEKSDGGALWDIFRRQDVPKLQEYLRKHSREFRHIHCSPVEQVVHPIHDQVFYLTSEHKMKLKEEFGIEPWTFVQELGEAIFIPAGCPHQVRNLKVLIDP</sequence>
<dbReference type="Gene3D" id="2.60.120.650">
    <property type="entry name" value="Cupin"/>
    <property type="match status" value="1"/>
</dbReference>
<dbReference type="EMBL" id="MVGT01000230">
    <property type="protein sequence ID" value="OVA19185.1"/>
    <property type="molecule type" value="Genomic_DNA"/>
</dbReference>
<reference evidence="7 8" key="1">
    <citation type="journal article" date="2017" name="Mol. Plant">
        <title>The Genome of Medicinal Plant Macleaya cordata Provides New Insights into Benzylisoquinoline Alkaloids Metabolism.</title>
        <authorList>
            <person name="Liu X."/>
            <person name="Liu Y."/>
            <person name="Huang P."/>
            <person name="Ma Y."/>
            <person name="Qing Z."/>
            <person name="Tang Q."/>
            <person name="Cao H."/>
            <person name="Cheng P."/>
            <person name="Zheng Y."/>
            <person name="Yuan Z."/>
            <person name="Zhou Y."/>
            <person name="Liu J."/>
            <person name="Tang Z."/>
            <person name="Zhuo Y."/>
            <person name="Zhang Y."/>
            <person name="Yu L."/>
            <person name="Huang J."/>
            <person name="Yang P."/>
            <person name="Peng Q."/>
            <person name="Zhang J."/>
            <person name="Jiang W."/>
            <person name="Zhang Z."/>
            <person name="Lin K."/>
            <person name="Ro D.K."/>
            <person name="Chen X."/>
            <person name="Xiong X."/>
            <person name="Shang Y."/>
            <person name="Huang S."/>
            <person name="Zeng J."/>
        </authorList>
    </citation>
    <scope>NUCLEOTIDE SEQUENCE [LARGE SCALE GENOMIC DNA]</scope>
    <source>
        <strain evidence="8">cv. BLH2017</strain>
        <tissue evidence="7">Root</tissue>
    </source>
</reference>
<dbReference type="PANTHER" id="PTHR12549">
    <property type="entry name" value="JMJC DOMAIN-CONTAINING HISTONE DEMETHYLATION PROTEIN"/>
    <property type="match status" value="1"/>
</dbReference>
<evidence type="ECO:0000256" key="2">
    <source>
        <dbReference type="ARBA" id="ARBA00006801"/>
    </source>
</evidence>
<dbReference type="GO" id="GO:0032454">
    <property type="term" value="F:histone H3K9 demethylase activity"/>
    <property type="evidence" value="ECO:0007669"/>
    <property type="project" value="InterPro"/>
</dbReference>
<evidence type="ECO:0000256" key="3">
    <source>
        <dbReference type="ARBA" id="ARBA00022723"/>
    </source>
</evidence>
<dbReference type="GO" id="GO:0031490">
    <property type="term" value="F:chromatin DNA binding"/>
    <property type="evidence" value="ECO:0007669"/>
    <property type="project" value="TreeGrafter"/>
</dbReference>
<dbReference type="GO" id="GO:0003712">
    <property type="term" value="F:transcription coregulator activity"/>
    <property type="evidence" value="ECO:0007669"/>
    <property type="project" value="TreeGrafter"/>
</dbReference>
<dbReference type="InterPro" id="IPR045109">
    <property type="entry name" value="LSDs-like"/>
</dbReference>
<proteinExistence type="inferred from homology"/>
<dbReference type="GO" id="GO:0000785">
    <property type="term" value="C:chromatin"/>
    <property type="evidence" value="ECO:0007669"/>
    <property type="project" value="TreeGrafter"/>
</dbReference>
<evidence type="ECO:0000256" key="5">
    <source>
        <dbReference type="SAM" id="MobiDB-lite"/>
    </source>
</evidence>
<feature type="region of interest" description="Disordered" evidence="5">
    <location>
        <begin position="402"/>
        <end position="503"/>
    </location>
</feature>
<dbReference type="STRING" id="56857.A0A200R8Z8"/>
<dbReference type="SUPFAM" id="SSF51197">
    <property type="entry name" value="Clavaminate synthase-like"/>
    <property type="match status" value="1"/>
</dbReference>
<dbReference type="PANTHER" id="PTHR12549:SF11">
    <property type="entry name" value="LYSINE-SPECIFIC DEMETHYLASE JMJ25"/>
    <property type="match status" value="1"/>
</dbReference>